<dbReference type="KEGG" id="saca:FFV09_21075"/>
<dbReference type="RefSeq" id="WP_141449667.1">
    <property type="nucleotide sequence ID" value="NZ_CP041217.1"/>
</dbReference>
<sequence length="126" mass="14483">MGSPMNLQDKFHEIFIEMEFFVGKSSLIYVEGSSEMVEGGAYKWANLDAADTEVQRKLCAKYVRLIDLIHYLEMEGDSSDDLDCSSRRVLRLLRQDVAILQNTTRQVCEDIAQQLDLQLILSESFR</sequence>
<gene>
    <name evidence="1" type="ORF">FFV09_21075</name>
</gene>
<accession>A0A4Y6V2Z6</accession>
<protein>
    <submittedName>
        <fullName evidence="1">Uncharacterized protein</fullName>
    </submittedName>
</protein>
<organism evidence="1 2">
    <name type="scientific">Saccharibacillus brassicae</name>
    <dbReference type="NCBI Taxonomy" id="2583377"/>
    <lineage>
        <taxon>Bacteria</taxon>
        <taxon>Bacillati</taxon>
        <taxon>Bacillota</taxon>
        <taxon>Bacilli</taxon>
        <taxon>Bacillales</taxon>
        <taxon>Paenibacillaceae</taxon>
        <taxon>Saccharibacillus</taxon>
    </lineage>
</organism>
<dbReference type="OrthoDB" id="2639837at2"/>
<evidence type="ECO:0000313" key="1">
    <source>
        <dbReference type="EMBL" id="QDH23130.1"/>
    </source>
</evidence>
<keyword evidence="2" id="KW-1185">Reference proteome</keyword>
<name>A0A4Y6V2Z6_SACBS</name>
<evidence type="ECO:0000313" key="2">
    <source>
        <dbReference type="Proteomes" id="UP000316968"/>
    </source>
</evidence>
<dbReference type="AlphaFoldDB" id="A0A4Y6V2Z6"/>
<reference evidence="1 2" key="1">
    <citation type="submission" date="2019-06" db="EMBL/GenBank/DDBJ databases">
        <title>Saccharibacillus brassicae sp. nov., an endophytic bacterium isolated from Chinese cabbage seeds (Brassica pekinensis).</title>
        <authorList>
            <person name="Jiang L."/>
            <person name="Lee J."/>
            <person name="Kim S.W."/>
        </authorList>
    </citation>
    <scope>NUCLEOTIDE SEQUENCE [LARGE SCALE GENOMIC DNA]</scope>
    <source>
        <strain evidence="2">KCTC 43072 / ATSA2</strain>
    </source>
</reference>
<dbReference type="EMBL" id="CP041217">
    <property type="protein sequence ID" value="QDH23130.1"/>
    <property type="molecule type" value="Genomic_DNA"/>
</dbReference>
<proteinExistence type="predicted"/>
<dbReference type="Proteomes" id="UP000316968">
    <property type="component" value="Chromosome"/>
</dbReference>